<dbReference type="GO" id="GO:0045893">
    <property type="term" value="P:positive regulation of DNA-templated transcription"/>
    <property type="evidence" value="ECO:0007669"/>
    <property type="project" value="TreeGrafter"/>
</dbReference>
<comment type="caution">
    <text evidence="13">The sequence shown here is derived from an EMBL/GenBank/DDBJ whole genome shotgun (WGS) entry which is preliminary data.</text>
</comment>
<name>A0A9P4JF21_9PLEO</name>
<evidence type="ECO:0000256" key="9">
    <source>
        <dbReference type="RuleBase" id="RU364149"/>
    </source>
</evidence>
<comment type="subunit">
    <text evidence="9">Component of the Mediator complex.</text>
</comment>
<evidence type="ECO:0000256" key="6">
    <source>
        <dbReference type="ARBA" id="ARBA00023163"/>
    </source>
</evidence>
<keyword evidence="6 9" id="KW-0804">Transcription</keyword>
<dbReference type="PANTHER" id="PTHR13224">
    <property type="entry name" value="THYROID HORMONE RECEPTOR-ASSOCIATED PROTEIN-RELATED"/>
    <property type="match status" value="1"/>
</dbReference>
<evidence type="ECO:0000256" key="8">
    <source>
        <dbReference type="ARBA" id="ARBA00032015"/>
    </source>
</evidence>
<evidence type="ECO:0000313" key="14">
    <source>
        <dbReference type="Proteomes" id="UP000799536"/>
    </source>
</evidence>
<evidence type="ECO:0000256" key="2">
    <source>
        <dbReference type="ARBA" id="ARBA00006543"/>
    </source>
</evidence>
<dbReference type="Pfam" id="PF20719">
    <property type="entry name" value="Med16_C"/>
    <property type="match status" value="1"/>
</dbReference>
<keyword evidence="14" id="KW-1185">Reference proteome</keyword>
<dbReference type="InterPro" id="IPR021665">
    <property type="entry name" value="Mediator_Med16_N"/>
</dbReference>
<dbReference type="PANTHER" id="PTHR13224:SF6">
    <property type="entry name" value="MEDIATOR OF RNA POLYMERASE II TRANSCRIPTION SUBUNIT 16"/>
    <property type="match status" value="1"/>
</dbReference>
<comment type="similarity">
    <text evidence="2 9">Belongs to the Mediator complex subunit 16 family.</text>
</comment>
<accession>A0A9P4JF21</accession>
<dbReference type="EMBL" id="ML994161">
    <property type="protein sequence ID" value="KAF2198211.1"/>
    <property type="molecule type" value="Genomic_DNA"/>
</dbReference>
<evidence type="ECO:0000256" key="7">
    <source>
        <dbReference type="ARBA" id="ARBA00023242"/>
    </source>
</evidence>
<dbReference type="AlphaFoldDB" id="A0A9P4JF21"/>
<feature type="domain" description="Mediator complex subunit 16 C-terminal" evidence="12">
    <location>
        <begin position="843"/>
        <end position="970"/>
    </location>
</feature>
<evidence type="ECO:0000256" key="5">
    <source>
        <dbReference type="ARBA" id="ARBA00023159"/>
    </source>
</evidence>
<dbReference type="InterPro" id="IPR048339">
    <property type="entry name" value="Mediator_Med16_C"/>
</dbReference>
<evidence type="ECO:0000313" key="13">
    <source>
        <dbReference type="EMBL" id="KAF2198211.1"/>
    </source>
</evidence>
<gene>
    <name evidence="9" type="primary">MED16</name>
    <name evidence="13" type="ORF">GQ43DRAFT_443542</name>
</gene>
<dbReference type="OrthoDB" id="4139168at2759"/>
<feature type="domain" description="Mediator complex subunit Med16 N-terminal" evidence="11">
    <location>
        <begin position="140"/>
        <end position="474"/>
    </location>
</feature>
<organism evidence="13 14">
    <name type="scientific">Delitschia confertaspora ATCC 74209</name>
    <dbReference type="NCBI Taxonomy" id="1513339"/>
    <lineage>
        <taxon>Eukaryota</taxon>
        <taxon>Fungi</taxon>
        <taxon>Dikarya</taxon>
        <taxon>Ascomycota</taxon>
        <taxon>Pezizomycotina</taxon>
        <taxon>Dothideomycetes</taxon>
        <taxon>Pleosporomycetidae</taxon>
        <taxon>Pleosporales</taxon>
        <taxon>Delitschiaceae</taxon>
        <taxon>Delitschia</taxon>
    </lineage>
</organism>
<dbReference type="InterPro" id="IPR036322">
    <property type="entry name" value="WD40_repeat_dom_sf"/>
</dbReference>
<dbReference type="GO" id="GO:0016592">
    <property type="term" value="C:mediator complex"/>
    <property type="evidence" value="ECO:0007669"/>
    <property type="project" value="InterPro"/>
</dbReference>
<evidence type="ECO:0000256" key="4">
    <source>
        <dbReference type="ARBA" id="ARBA00023015"/>
    </source>
</evidence>
<dbReference type="InterPro" id="IPR048338">
    <property type="entry name" value="Mediator_Med16"/>
</dbReference>
<reference evidence="13" key="1">
    <citation type="journal article" date="2020" name="Stud. Mycol.">
        <title>101 Dothideomycetes genomes: a test case for predicting lifestyles and emergence of pathogens.</title>
        <authorList>
            <person name="Haridas S."/>
            <person name="Albert R."/>
            <person name="Binder M."/>
            <person name="Bloem J."/>
            <person name="Labutti K."/>
            <person name="Salamov A."/>
            <person name="Andreopoulos B."/>
            <person name="Baker S."/>
            <person name="Barry K."/>
            <person name="Bills G."/>
            <person name="Bluhm B."/>
            <person name="Cannon C."/>
            <person name="Castanera R."/>
            <person name="Culley D."/>
            <person name="Daum C."/>
            <person name="Ezra D."/>
            <person name="Gonzalez J."/>
            <person name="Henrissat B."/>
            <person name="Kuo A."/>
            <person name="Liang C."/>
            <person name="Lipzen A."/>
            <person name="Lutzoni F."/>
            <person name="Magnuson J."/>
            <person name="Mondo S."/>
            <person name="Nolan M."/>
            <person name="Ohm R."/>
            <person name="Pangilinan J."/>
            <person name="Park H.-J."/>
            <person name="Ramirez L."/>
            <person name="Alfaro M."/>
            <person name="Sun H."/>
            <person name="Tritt A."/>
            <person name="Yoshinaga Y."/>
            <person name="Zwiers L.-H."/>
            <person name="Turgeon B."/>
            <person name="Goodwin S."/>
            <person name="Spatafora J."/>
            <person name="Crous P."/>
            <person name="Grigoriev I."/>
        </authorList>
    </citation>
    <scope>NUCLEOTIDE SEQUENCE</scope>
    <source>
        <strain evidence="13">ATCC 74209</strain>
    </source>
</reference>
<feature type="region of interest" description="Disordered" evidence="10">
    <location>
        <begin position="903"/>
        <end position="922"/>
    </location>
</feature>
<comment type="subcellular location">
    <subcellularLocation>
        <location evidence="1 9">Nucleus</location>
    </subcellularLocation>
</comment>
<dbReference type="Pfam" id="PF11635">
    <property type="entry name" value="Med16_N"/>
    <property type="match status" value="1"/>
</dbReference>
<protein>
    <recommendedName>
        <fullName evidence="3 9">Mediator of RNA polymerase II transcription subunit 16</fullName>
    </recommendedName>
    <alternativeName>
        <fullName evidence="8 9">Mediator complex subunit 16</fullName>
    </alternativeName>
</protein>
<keyword evidence="5 9" id="KW-0010">Activator</keyword>
<sequence>MDDAYNMDVDDLFGDSEEVTIPLISSPPIKGLVRRLDELQTSGCCQKIAWSNSGCIAYITPDGHGVNLKAFMRNPATDKWEFGKDTSLTLPHSQHDFPIVHLSWSHLGTDLAVINSAGRLIMFTAAFALDRMILARQHFVDQEDEMGAVVGLHWLSILPHEKQNNIAWFASGKDTKWNFQMGRHTFEDTCHPIEGRASLIEVGRNGQVKLRFQQHDSNWHEVSTELEYMSSARETLTHAAFASNSDKTLLLATYDVCSKIHLYRIKIDWKMTEQKNSQPPPPRPFPTPVLEVDLLTHREHCYPLGPTTGDLTGSAGTKPPVHSRLTHFNFLPRTPEQNVETVPTLQAIFCSPPNILSLDQTQPQNSPYSVVLRWEFEEKHQNHLHPSLDKVTSKKTSLDRVNPRASHSLRRLPVQSMHSIVLSFFPFWYNMVLAFCYSDGTIEFRNRITMEVMGPNYNAETVTSLSQAGFAFSALEPCLQVSFSPNHCMAAGLQHDGTIKLKAMEYTHGSLNSEEDDPKHAAAVAALALQSTTATNMYLTTDDIFAVIGEISDTRKEHFITHLLQALHISLDYALEDKHNKYAMMLIGRSTPLTKTLSAAHLIGLQGTMTRSISSNVCWILINLKYATQAFTGVARMHNDLTKNPLRPEMVPQLVGICRWAMHFMIFIVDELLTLGREMGAMRDDNAQPPTPPFTRANLEQKIKDLDNPAISILLSSAARALIKWWVQPLTWIVRSVQSHTGPSAPADRRLIYSELSHALSDIPFQWTYFTQLVLEVQDLVRTAYREKNYNETQRNHVERELLMGKIPDIMVPVAKTVLYEKMYGNKAPVGDGSGRMRRQGGLLHKIDAPAVIYFDTTWLGLTNSQHARRWFTAHVVDVCQKMIVRGSGTQTHWSFGQGAPGGNGANGIPVGGNAGLEDGGKRKRTRLRQCTRCGCFMEDVMPGTPGFSSQHVNWLLNMAKRCVCDSNWMLATEREDLWG</sequence>
<evidence type="ECO:0000256" key="3">
    <source>
        <dbReference type="ARBA" id="ARBA00019614"/>
    </source>
</evidence>
<dbReference type="SUPFAM" id="SSF50978">
    <property type="entry name" value="WD40 repeat-like"/>
    <property type="match status" value="1"/>
</dbReference>
<dbReference type="Proteomes" id="UP000799536">
    <property type="component" value="Unassembled WGS sequence"/>
</dbReference>
<comment type="function">
    <text evidence="9">Component of the Mediator complex, a coactivator involved in the regulated transcription of nearly all RNA polymerase II-dependent genes. Mediator functions as a bridge to convey information from gene-specific regulatory proteins to the basal RNA polymerase II transcription machinery. Mediator is recruited to promoters by direct interactions with regulatory proteins and serves as a scaffold for the assembly of a functional preinitiation complex with RNA polymerase II and the general transcription factors.</text>
</comment>
<evidence type="ECO:0000256" key="1">
    <source>
        <dbReference type="ARBA" id="ARBA00004123"/>
    </source>
</evidence>
<keyword evidence="4 9" id="KW-0805">Transcription regulation</keyword>
<evidence type="ECO:0000259" key="11">
    <source>
        <dbReference type="Pfam" id="PF11635"/>
    </source>
</evidence>
<feature type="compositionally biased region" description="Gly residues" evidence="10">
    <location>
        <begin position="903"/>
        <end position="915"/>
    </location>
</feature>
<evidence type="ECO:0000259" key="12">
    <source>
        <dbReference type="Pfam" id="PF20719"/>
    </source>
</evidence>
<evidence type="ECO:0000256" key="10">
    <source>
        <dbReference type="SAM" id="MobiDB-lite"/>
    </source>
</evidence>
<keyword evidence="7 9" id="KW-0539">Nucleus</keyword>
<proteinExistence type="inferred from homology"/>